<reference evidence="2" key="1">
    <citation type="journal article" date="2022" name="Mol. Ecol. Resour.">
        <title>The genomes of chicory, endive, great burdock and yacon provide insights into Asteraceae palaeo-polyploidization history and plant inulin production.</title>
        <authorList>
            <person name="Fan W."/>
            <person name="Wang S."/>
            <person name="Wang H."/>
            <person name="Wang A."/>
            <person name="Jiang F."/>
            <person name="Liu H."/>
            <person name="Zhao H."/>
            <person name="Xu D."/>
            <person name="Zhang Y."/>
        </authorList>
    </citation>
    <scope>NUCLEOTIDE SEQUENCE [LARGE SCALE GENOMIC DNA]</scope>
    <source>
        <strain evidence="2">cv. Punajuju</strain>
    </source>
</reference>
<reference evidence="1 2" key="2">
    <citation type="journal article" date="2022" name="Mol. Ecol. Resour.">
        <title>The genomes of chicory, endive, great burdock and yacon provide insights into Asteraceae paleo-polyploidization history and plant inulin production.</title>
        <authorList>
            <person name="Fan W."/>
            <person name="Wang S."/>
            <person name="Wang H."/>
            <person name="Wang A."/>
            <person name="Jiang F."/>
            <person name="Liu H."/>
            <person name="Zhao H."/>
            <person name="Xu D."/>
            <person name="Zhang Y."/>
        </authorList>
    </citation>
    <scope>NUCLEOTIDE SEQUENCE [LARGE SCALE GENOMIC DNA]</scope>
    <source>
        <strain evidence="2">cv. Punajuju</strain>
        <tissue evidence="1">Leaves</tissue>
    </source>
</reference>
<sequence length="193" mass="21162">MESAKLQIVLHCGKDLSDVKHLSPMDPYAIVWIVGDGKESKHITPIAENGACNPEWEYSMDFYIVSMNPEYTLFFEILHDGALFDRKIGEVQVPFSDLLATDAPSDKVSYQVTTPSGEKKGEIIVSHKFSELVMSSDEDDVDTDDDTSTSASSPRKKTSGIAIEIAKQVVETVVSAGTEVATKLLLEAVDNFN</sequence>
<proteinExistence type="predicted"/>
<comment type="caution">
    <text evidence="1">The sequence shown here is derived from an EMBL/GenBank/DDBJ whole genome shotgun (WGS) entry which is preliminary data.</text>
</comment>
<protein>
    <submittedName>
        <fullName evidence="1">Uncharacterized protein</fullName>
    </submittedName>
</protein>
<organism evidence="1 2">
    <name type="scientific">Cichorium intybus</name>
    <name type="common">Chicory</name>
    <dbReference type="NCBI Taxonomy" id="13427"/>
    <lineage>
        <taxon>Eukaryota</taxon>
        <taxon>Viridiplantae</taxon>
        <taxon>Streptophyta</taxon>
        <taxon>Embryophyta</taxon>
        <taxon>Tracheophyta</taxon>
        <taxon>Spermatophyta</taxon>
        <taxon>Magnoliopsida</taxon>
        <taxon>eudicotyledons</taxon>
        <taxon>Gunneridae</taxon>
        <taxon>Pentapetalae</taxon>
        <taxon>asterids</taxon>
        <taxon>campanulids</taxon>
        <taxon>Asterales</taxon>
        <taxon>Asteraceae</taxon>
        <taxon>Cichorioideae</taxon>
        <taxon>Cichorieae</taxon>
        <taxon>Cichoriinae</taxon>
        <taxon>Cichorium</taxon>
    </lineage>
</organism>
<evidence type="ECO:0000313" key="2">
    <source>
        <dbReference type="Proteomes" id="UP001055811"/>
    </source>
</evidence>
<accession>A0ACB9F338</accession>
<evidence type="ECO:0000313" key="1">
    <source>
        <dbReference type="EMBL" id="KAI3765366.1"/>
    </source>
</evidence>
<gene>
    <name evidence="1" type="ORF">L2E82_15398</name>
</gene>
<keyword evidence="2" id="KW-1185">Reference proteome</keyword>
<dbReference type="Proteomes" id="UP001055811">
    <property type="component" value="Linkage Group LG03"/>
</dbReference>
<name>A0ACB9F338_CICIN</name>
<dbReference type="EMBL" id="CM042011">
    <property type="protein sequence ID" value="KAI3765366.1"/>
    <property type="molecule type" value="Genomic_DNA"/>
</dbReference>